<sequence>MEIDWPKVSAVENANSITRADCGADGVGPGACGLYAAIGEVNLKAALESAKTMQERGTFGAGVMLRGIYPHRANYYAFHVMYRNKSIAKKLEPLFTDRELGMQQFGDKEPLFTPESYRKYALPEMRRYFMSVPTKDDMMRIAQTSVEYEFVRKVVERFNDEYMGDARIFSSGKNVGTFITAMELQDTIEVFDLYQYADRPLTAFMSHMRWPTSIVSSGIWWGAHPISFLNSAIIHNGDLSSSPSNKQGLEAANVPRQIGTDSEAMLLELENLLVGRAKNYQKAEWIMCQKFPAELVAMDDNIRAEYLAEINDPVLARYKMSGPSSFVAIIGSKVIAGRDRDGLRQLWMGRSNDGKTVIWGSEEKVIYHSAWIAKKDFKAVNCEPGRLIAYELQYDGSIKGVFGETL</sequence>
<protein>
    <recommendedName>
        <fullName evidence="1">Glutamine amidotransferase type-2 domain-containing protein</fullName>
    </recommendedName>
</protein>
<feature type="domain" description="Glutamine amidotransferase type-2" evidence="1">
    <location>
        <begin position="32"/>
        <end position="393"/>
    </location>
</feature>
<accession>A0A3B1CZZ5</accession>
<name>A0A3B1CZZ5_9ZZZZ</name>
<dbReference type="InterPro" id="IPR017932">
    <property type="entry name" value="GATase_2_dom"/>
</dbReference>
<evidence type="ECO:0000313" key="2">
    <source>
        <dbReference type="EMBL" id="VAX24925.1"/>
    </source>
</evidence>
<organism evidence="2">
    <name type="scientific">hydrothermal vent metagenome</name>
    <dbReference type="NCBI Taxonomy" id="652676"/>
    <lineage>
        <taxon>unclassified sequences</taxon>
        <taxon>metagenomes</taxon>
        <taxon>ecological metagenomes</taxon>
    </lineage>
</organism>
<dbReference type="AlphaFoldDB" id="A0A3B1CZZ5"/>
<dbReference type="EMBL" id="UOGA01000282">
    <property type="protein sequence ID" value="VAX24925.1"/>
    <property type="molecule type" value="Genomic_DNA"/>
</dbReference>
<evidence type="ECO:0000259" key="1">
    <source>
        <dbReference type="PROSITE" id="PS51278"/>
    </source>
</evidence>
<dbReference type="PROSITE" id="PS51278">
    <property type="entry name" value="GATASE_TYPE_2"/>
    <property type="match status" value="1"/>
</dbReference>
<dbReference type="Gene3D" id="3.60.20.10">
    <property type="entry name" value="Glutamine Phosphoribosylpyrophosphate, subunit 1, domain 1"/>
    <property type="match status" value="1"/>
</dbReference>
<proteinExistence type="predicted"/>
<dbReference type="SUPFAM" id="SSF56235">
    <property type="entry name" value="N-terminal nucleophile aminohydrolases (Ntn hydrolases)"/>
    <property type="match status" value="1"/>
</dbReference>
<reference evidence="2" key="1">
    <citation type="submission" date="2018-06" db="EMBL/GenBank/DDBJ databases">
        <authorList>
            <person name="Zhirakovskaya E."/>
        </authorList>
    </citation>
    <scope>NUCLEOTIDE SEQUENCE</scope>
</reference>
<gene>
    <name evidence="2" type="ORF">MNBD_NITROSPINAE04-1009</name>
</gene>
<dbReference type="InterPro" id="IPR029055">
    <property type="entry name" value="Ntn_hydrolases_N"/>
</dbReference>